<evidence type="ECO:0000256" key="1">
    <source>
        <dbReference type="ARBA" id="ARBA00008668"/>
    </source>
</evidence>
<dbReference type="Gene3D" id="3.40.50.1110">
    <property type="entry name" value="SGNH hydrolase"/>
    <property type="match status" value="1"/>
</dbReference>
<evidence type="ECO:0000256" key="3">
    <source>
        <dbReference type="SAM" id="SignalP"/>
    </source>
</evidence>
<accession>A0A858RMN6</accession>
<name>A0A858RMN6_9BACT</name>
<dbReference type="AlphaFoldDB" id="A0A858RMN6"/>
<dbReference type="Proteomes" id="UP000501812">
    <property type="component" value="Chromosome"/>
</dbReference>
<dbReference type="InterPro" id="IPR037459">
    <property type="entry name" value="RhgT-like"/>
</dbReference>
<evidence type="ECO:0000313" key="5">
    <source>
        <dbReference type="EMBL" id="QJE97440.1"/>
    </source>
</evidence>
<sequence>MERKLARRVWLGIAGAAALLAACAQDERPIVKDSDLPVDSPVDRDLPTLWIAGDSTVRNGGVQRGWGQDIERFVDRKKIHVVNRAIGGRSSRTFFTEGRWDKMLAEMKAGDLVLIQFGHNDQGPLGEEGKFRGSIKGIGEETQQVTRPDGVVETVHSFGWYLRHYARTAKEKGATVVLCSPVPHKKFDAAGKFVADWAFLKPWVKAAAETEKVLYMDLCGIVCAGYAAMPPSQVEGFFADKGTHTNREGALYNARCVIAGLRALPGKPVERFLNEEGRGIQLTP</sequence>
<protein>
    <submittedName>
        <fullName evidence="5">Rhamnogalacturonan acetylesterase</fullName>
    </submittedName>
</protein>
<dbReference type="CDD" id="cd01821">
    <property type="entry name" value="Rhamnogalacturan_acetylesterase_like"/>
    <property type="match status" value="1"/>
</dbReference>
<dbReference type="SUPFAM" id="SSF52266">
    <property type="entry name" value="SGNH hydrolase"/>
    <property type="match status" value="1"/>
</dbReference>
<dbReference type="Pfam" id="PF13472">
    <property type="entry name" value="Lipase_GDSL_2"/>
    <property type="match status" value="1"/>
</dbReference>
<dbReference type="InterPro" id="IPR036514">
    <property type="entry name" value="SGNH_hydro_sf"/>
</dbReference>
<feature type="chain" id="PRO_5033064506" evidence="3">
    <location>
        <begin position="25"/>
        <end position="284"/>
    </location>
</feature>
<evidence type="ECO:0000256" key="2">
    <source>
        <dbReference type="ARBA" id="ARBA00022801"/>
    </source>
</evidence>
<dbReference type="PANTHER" id="PTHR43695">
    <property type="entry name" value="PUTATIVE (AFU_ORTHOLOGUE AFUA_2G17250)-RELATED"/>
    <property type="match status" value="1"/>
</dbReference>
<dbReference type="EMBL" id="CP051774">
    <property type="protein sequence ID" value="QJE97440.1"/>
    <property type="molecule type" value="Genomic_DNA"/>
</dbReference>
<keyword evidence="6" id="KW-1185">Reference proteome</keyword>
<gene>
    <name evidence="5" type="ORF">HHL09_17160</name>
</gene>
<keyword evidence="2" id="KW-0378">Hydrolase</keyword>
<dbReference type="GO" id="GO:0016788">
    <property type="term" value="F:hydrolase activity, acting on ester bonds"/>
    <property type="evidence" value="ECO:0007669"/>
    <property type="project" value="UniProtKB-ARBA"/>
</dbReference>
<dbReference type="RefSeq" id="WP_169455840.1">
    <property type="nucleotide sequence ID" value="NZ_CP051774.1"/>
</dbReference>
<feature type="domain" description="SGNH hydrolase-type esterase" evidence="4">
    <location>
        <begin position="53"/>
        <end position="249"/>
    </location>
</feature>
<organism evidence="5 6">
    <name type="scientific">Luteolibacter luteus</name>
    <dbReference type="NCBI Taxonomy" id="2728835"/>
    <lineage>
        <taxon>Bacteria</taxon>
        <taxon>Pseudomonadati</taxon>
        <taxon>Verrucomicrobiota</taxon>
        <taxon>Verrucomicrobiia</taxon>
        <taxon>Verrucomicrobiales</taxon>
        <taxon>Verrucomicrobiaceae</taxon>
        <taxon>Luteolibacter</taxon>
    </lineage>
</organism>
<dbReference type="PROSITE" id="PS51257">
    <property type="entry name" value="PROKAR_LIPOPROTEIN"/>
    <property type="match status" value="1"/>
</dbReference>
<reference evidence="5 6" key="1">
    <citation type="submission" date="2020-04" db="EMBL/GenBank/DDBJ databases">
        <title>Luteolibacter sp. G-1-1-1 isolated from soil.</title>
        <authorList>
            <person name="Dahal R.H."/>
        </authorList>
    </citation>
    <scope>NUCLEOTIDE SEQUENCE [LARGE SCALE GENOMIC DNA]</scope>
    <source>
        <strain evidence="5 6">G-1-1-1</strain>
    </source>
</reference>
<dbReference type="InterPro" id="IPR013830">
    <property type="entry name" value="SGNH_hydro"/>
</dbReference>
<evidence type="ECO:0000259" key="4">
    <source>
        <dbReference type="Pfam" id="PF13472"/>
    </source>
</evidence>
<comment type="similarity">
    <text evidence="1">Belongs to the 'GDSL' lipolytic enzyme family.</text>
</comment>
<proteinExistence type="inferred from homology"/>
<keyword evidence="3" id="KW-0732">Signal</keyword>
<feature type="signal peptide" evidence="3">
    <location>
        <begin position="1"/>
        <end position="24"/>
    </location>
</feature>
<dbReference type="KEGG" id="luo:HHL09_17160"/>
<dbReference type="PANTHER" id="PTHR43695:SF1">
    <property type="entry name" value="RHAMNOGALACTURONAN ACETYLESTERASE"/>
    <property type="match status" value="1"/>
</dbReference>
<evidence type="ECO:0000313" key="6">
    <source>
        <dbReference type="Proteomes" id="UP000501812"/>
    </source>
</evidence>